<name>B8M0I5_TALSN</name>
<accession>B8M0I5</accession>
<dbReference type="PhylomeDB" id="B8M0I5"/>
<keyword evidence="4" id="KW-1185">Reference proteome</keyword>
<dbReference type="GeneID" id="8106119"/>
<sequence>MAQLIQTRVGRPSKDLYQFQEEISSRFLDGETMEDIAEYLTNEYQYEINSRTIRRRLKEWGIKRRVRTIDKENLDNQIMILFFQCGLSDDDMHSALQKQGCTIGPRALRVRRRRLGLYRQLSTGDFAALEASIREAVQKELDKGIIESYGREYLFTCFCSKQHIVSRNRTGFSVLRQYLDTLKSERRQPRFIRSDGGDTTLLAAAQHALYKKHNENATISDCYWYGTSTSNQRIEAWWSQLTKSCIFRWWDYFQTLNRDRLFEQDQISDRIAILAVYMPFIRDELYKFIRLWNVHTIRKQKNQPSGVFGKPFFLYHYPEDRDAHVYGLLPDDSLLNGLLETGDWNIDKYVPEETLQWC</sequence>
<feature type="domain" description="Clr5" evidence="1">
    <location>
        <begin position="14"/>
        <end position="63"/>
    </location>
</feature>
<dbReference type="InterPro" id="IPR058913">
    <property type="entry name" value="Integrase_dom_put"/>
</dbReference>
<evidence type="ECO:0008006" key="5">
    <source>
        <dbReference type="Google" id="ProtNLM"/>
    </source>
</evidence>
<evidence type="ECO:0000313" key="4">
    <source>
        <dbReference type="Proteomes" id="UP000001745"/>
    </source>
</evidence>
<evidence type="ECO:0000313" key="3">
    <source>
        <dbReference type="EMBL" id="EED21282.1"/>
    </source>
</evidence>
<dbReference type="EMBL" id="EQ962653">
    <property type="protein sequence ID" value="EED21282.1"/>
    <property type="molecule type" value="Genomic_DNA"/>
</dbReference>
<organism evidence="3 4">
    <name type="scientific">Talaromyces stipitatus (strain ATCC 10500 / CBS 375.48 / QM 6759 / NRRL 1006)</name>
    <name type="common">Penicillium stipitatum</name>
    <dbReference type="NCBI Taxonomy" id="441959"/>
    <lineage>
        <taxon>Eukaryota</taxon>
        <taxon>Fungi</taxon>
        <taxon>Dikarya</taxon>
        <taxon>Ascomycota</taxon>
        <taxon>Pezizomycotina</taxon>
        <taxon>Eurotiomycetes</taxon>
        <taxon>Eurotiomycetidae</taxon>
        <taxon>Eurotiales</taxon>
        <taxon>Trichocomaceae</taxon>
        <taxon>Talaromyces</taxon>
        <taxon>Talaromyces sect. Talaromyces</taxon>
    </lineage>
</organism>
<dbReference type="Pfam" id="PF24764">
    <property type="entry name" value="rva_4"/>
    <property type="match status" value="1"/>
</dbReference>
<dbReference type="OrthoDB" id="5392716at2759"/>
<dbReference type="Proteomes" id="UP000001745">
    <property type="component" value="Unassembled WGS sequence"/>
</dbReference>
<dbReference type="InParanoid" id="B8M0I5"/>
<dbReference type="AlphaFoldDB" id="B8M0I5"/>
<gene>
    <name evidence="3" type="ORF">TSTA_085130</name>
</gene>
<dbReference type="RefSeq" id="XP_002478245.1">
    <property type="nucleotide sequence ID" value="XM_002478200.1"/>
</dbReference>
<proteinExistence type="predicted"/>
<protein>
    <recommendedName>
        <fullName evidence="5">Clr5 domain-containing protein</fullName>
    </recommendedName>
</protein>
<dbReference type="Pfam" id="PF14420">
    <property type="entry name" value="Clr5"/>
    <property type="match status" value="1"/>
</dbReference>
<feature type="domain" description="Integrase core" evidence="2">
    <location>
        <begin position="166"/>
        <end position="304"/>
    </location>
</feature>
<evidence type="ECO:0000259" key="2">
    <source>
        <dbReference type="Pfam" id="PF24764"/>
    </source>
</evidence>
<dbReference type="STRING" id="441959.B8M0I5"/>
<dbReference type="HOGENOM" id="CLU_038374_6_0_1"/>
<dbReference type="PANTHER" id="PTHR46791:SF5">
    <property type="entry name" value="CLR5 DOMAIN-CONTAINING PROTEIN-RELATED"/>
    <property type="match status" value="1"/>
</dbReference>
<dbReference type="PANTHER" id="PTHR46791">
    <property type="entry name" value="EXPRESSED PROTEIN"/>
    <property type="match status" value="1"/>
</dbReference>
<dbReference type="VEuPathDB" id="FungiDB:TSTA_085130"/>
<evidence type="ECO:0000259" key="1">
    <source>
        <dbReference type="Pfam" id="PF14420"/>
    </source>
</evidence>
<dbReference type="InterPro" id="IPR025676">
    <property type="entry name" value="Clr5_dom"/>
</dbReference>
<dbReference type="eggNOG" id="ENOG502QUY7">
    <property type="taxonomic scope" value="Eukaryota"/>
</dbReference>
<reference evidence="4" key="1">
    <citation type="journal article" date="2015" name="Genome Announc.">
        <title>Genome sequence of the AIDS-associated pathogen Penicillium marneffei (ATCC18224) and its near taxonomic relative Talaromyces stipitatus (ATCC10500).</title>
        <authorList>
            <person name="Nierman W.C."/>
            <person name="Fedorova-Abrams N.D."/>
            <person name="Andrianopoulos A."/>
        </authorList>
    </citation>
    <scope>NUCLEOTIDE SEQUENCE [LARGE SCALE GENOMIC DNA]</scope>
    <source>
        <strain evidence="4">ATCC 10500 / CBS 375.48 / QM 6759 / NRRL 1006</strain>
    </source>
</reference>